<protein>
    <submittedName>
        <fullName evidence="1">Uncharacterized protein</fullName>
    </submittedName>
</protein>
<proteinExistence type="predicted"/>
<organism evidence="1">
    <name type="scientific">Setaria italica</name>
    <name type="common">Foxtail millet</name>
    <name type="synonym">Panicum italicum</name>
    <dbReference type="NCBI Taxonomy" id="4555"/>
    <lineage>
        <taxon>Eukaryota</taxon>
        <taxon>Viridiplantae</taxon>
        <taxon>Streptophyta</taxon>
        <taxon>Embryophyta</taxon>
        <taxon>Tracheophyta</taxon>
        <taxon>Spermatophyta</taxon>
        <taxon>Magnoliopsida</taxon>
        <taxon>Liliopsida</taxon>
        <taxon>Poales</taxon>
        <taxon>Poaceae</taxon>
        <taxon>PACMAD clade</taxon>
        <taxon>Panicoideae</taxon>
        <taxon>Panicodae</taxon>
        <taxon>Paniceae</taxon>
        <taxon>Cenchrinae</taxon>
        <taxon>Setaria</taxon>
    </lineage>
</organism>
<dbReference type="EMBL" id="CM003528">
    <property type="protein sequence ID" value="RCV05287.1"/>
    <property type="molecule type" value="Genomic_DNA"/>
</dbReference>
<accession>A0A368PHM7</accession>
<sequence>MELQLCKIAAAAALIFVLLLTIGTWARSAGQRRKQRRNVCSALDRSKTFNGACDVADPGHRVCMCTGPCGPETAAAAASRGNTV</sequence>
<name>A0A368PHM7_SETIT</name>
<dbReference type="OrthoDB" id="602161at2759"/>
<reference evidence="1" key="1">
    <citation type="journal article" date="2012" name="Nat. Biotechnol.">
        <title>Reference genome sequence of the model plant Setaria.</title>
        <authorList>
            <person name="Bennetzen J.L."/>
            <person name="Schmutz J."/>
            <person name="Wang H."/>
            <person name="Percifield R."/>
            <person name="Hawkins J."/>
            <person name="Pontaroli A.C."/>
            <person name="Estep M."/>
            <person name="Feng L."/>
            <person name="Vaughn J.N."/>
            <person name="Grimwood J."/>
            <person name="Jenkins J."/>
            <person name="Barry K."/>
            <person name="Lindquist E."/>
            <person name="Hellsten U."/>
            <person name="Deshpande S."/>
            <person name="Wang X."/>
            <person name="Wu X."/>
            <person name="Mitros T."/>
            <person name="Triplett J."/>
            <person name="Yang X."/>
            <person name="Ye C.Y."/>
            <person name="Mauro-Herrera M."/>
            <person name="Wang L."/>
            <person name="Li P."/>
            <person name="Sharma M."/>
            <person name="Sharma R."/>
            <person name="Ronald P.C."/>
            <person name="Panaud O."/>
            <person name="Kellogg E.A."/>
            <person name="Brutnell T.P."/>
            <person name="Doust A.N."/>
            <person name="Tuskan G.A."/>
            <person name="Rokhsar D."/>
            <person name="Devos K.M."/>
        </authorList>
    </citation>
    <scope>NUCLEOTIDE SEQUENCE [LARGE SCALE GENOMIC DNA]</scope>
    <source>
        <strain evidence="1">Yugu1</strain>
    </source>
</reference>
<dbReference type="AlphaFoldDB" id="A0A368PHM7"/>
<reference evidence="1" key="2">
    <citation type="submission" date="2015-07" db="EMBL/GenBank/DDBJ databases">
        <authorList>
            <person name="Noorani M."/>
        </authorList>
    </citation>
    <scope>NUCLEOTIDE SEQUENCE</scope>
    <source>
        <strain evidence="1">Yugu1</strain>
    </source>
</reference>
<gene>
    <name evidence="1" type="ORF">SETIT_1G071300v2</name>
</gene>
<evidence type="ECO:0000313" key="1">
    <source>
        <dbReference type="EMBL" id="RCV05287.1"/>
    </source>
</evidence>